<feature type="region of interest" description="Disordered" evidence="1">
    <location>
        <begin position="39"/>
        <end position="67"/>
    </location>
</feature>
<keyword evidence="3" id="KW-1185">Reference proteome</keyword>
<evidence type="ECO:0000313" key="3">
    <source>
        <dbReference type="Proteomes" id="UP000593571"/>
    </source>
</evidence>
<dbReference type="AlphaFoldDB" id="A0A7J8CIF3"/>
<evidence type="ECO:0000256" key="1">
    <source>
        <dbReference type="SAM" id="MobiDB-lite"/>
    </source>
</evidence>
<protein>
    <submittedName>
        <fullName evidence="2">Uncharacterized protein</fullName>
    </submittedName>
</protein>
<dbReference type="Proteomes" id="UP000593571">
    <property type="component" value="Unassembled WGS sequence"/>
</dbReference>
<proteinExistence type="predicted"/>
<feature type="compositionally biased region" description="Basic residues" evidence="1">
    <location>
        <begin position="41"/>
        <end position="51"/>
    </location>
</feature>
<comment type="caution">
    <text evidence="2">The sequence shown here is derived from an EMBL/GenBank/DDBJ whole genome shotgun (WGS) entry which is preliminary data.</text>
</comment>
<organism evidence="2 3">
    <name type="scientific">Rousettus aegyptiacus</name>
    <name type="common">Egyptian fruit bat</name>
    <name type="synonym">Pteropus aegyptiacus</name>
    <dbReference type="NCBI Taxonomy" id="9407"/>
    <lineage>
        <taxon>Eukaryota</taxon>
        <taxon>Metazoa</taxon>
        <taxon>Chordata</taxon>
        <taxon>Craniata</taxon>
        <taxon>Vertebrata</taxon>
        <taxon>Euteleostomi</taxon>
        <taxon>Mammalia</taxon>
        <taxon>Eutheria</taxon>
        <taxon>Laurasiatheria</taxon>
        <taxon>Chiroptera</taxon>
        <taxon>Yinpterochiroptera</taxon>
        <taxon>Pteropodoidea</taxon>
        <taxon>Pteropodidae</taxon>
        <taxon>Rousettinae</taxon>
        <taxon>Rousettus</taxon>
    </lineage>
</organism>
<name>A0A7J8CIF3_ROUAE</name>
<dbReference type="EMBL" id="JACASE010000014">
    <property type="protein sequence ID" value="KAF6410542.1"/>
    <property type="molecule type" value="Genomic_DNA"/>
</dbReference>
<reference evidence="2 3" key="1">
    <citation type="journal article" date="2020" name="Nature">
        <title>Six reference-quality genomes reveal evolution of bat adaptations.</title>
        <authorList>
            <person name="Jebb D."/>
            <person name="Huang Z."/>
            <person name="Pippel M."/>
            <person name="Hughes G.M."/>
            <person name="Lavrichenko K."/>
            <person name="Devanna P."/>
            <person name="Winkler S."/>
            <person name="Jermiin L.S."/>
            <person name="Skirmuntt E.C."/>
            <person name="Katzourakis A."/>
            <person name="Burkitt-Gray L."/>
            <person name="Ray D.A."/>
            <person name="Sullivan K.A.M."/>
            <person name="Roscito J.G."/>
            <person name="Kirilenko B.M."/>
            <person name="Davalos L.M."/>
            <person name="Corthals A.P."/>
            <person name="Power M.L."/>
            <person name="Jones G."/>
            <person name="Ransome R.D."/>
            <person name="Dechmann D.K.N."/>
            <person name="Locatelli A.G."/>
            <person name="Puechmaille S.J."/>
            <person name="Fedrigo O."/>
            <person name="Jarvis E.D."/>
            <person name="Hiller M."/>
            <person name="Vernes S.C."/>
            <person name="Myers E.W."/>
            <person name="Teeling E.C."/>
        </authorList>
    </citation>
    <scope>NUCLEOTIDE SEQUENCE [LARGE SCALE GENOMIC DNA]</scope>
    <source>
        <strain evidence="2">MRouAeg1</strain>
        <tissue evidence="2">Muscle</tissue>
    </source>
</reference>
<evidence type="ECO:0000313" key="2">
    <source>
        <dbReference type="EMBL" id="KAF6410542.1"/>
    </source>
</evidence>
<sequence length="139" mass="15187">MLRAVCVGTSVAPSVGRTFAVISVLWKVRLGLGRGTCQRGASRRVRHHRPPRVSDPSSTPGLPGTHCHRTRQEASKRFYKSVQLSTRVDSGWKSCVCMRACACGESGGERNSRGAARRHLLKNGPVQPIYNDSESIPSF</sequence>
<gene>
    <name evidence="2" type="ORF">HJG63_009066</name>
</gene>
<accession>A0A7J8CIF3</accession>